<feature type="transmembrane region" description="Helical" evidence="8">
    <location>
        <begin position="386"/>
        <end position="402"/>
    </location>
</feature>
<dbReference type="RefSeq" id="WP_047887697.1">
    <property type="nucleotide sequence ID" value="NZ_CP071326.1"/>
</dbReference>
<feature type="transmembrane region" description="Helical" evidence="8">
    <location>
        <begin position="83"/>
        <end position="99"/>
    </location>
</feature>
<feature type="transmembrane region" description="Helical" evidence="8">
    <location>
        <begin position="435"/>
        <end position="453"/>
    </location>
</feature>
<evidence type="ECO:0000256" key="1">
    <source>
        <dbReference type="ARBA" id="ARBA00004651"/>
    </source>
</evidence>
<evidence type="ECO:0000256" key="5">
    <source>
        <dbReference type="ARBA" id="ARBA00022989"/>
    </source>
</evidence>
<feature type="transmembrane region" description="Helical" evidence="8">
    <location>
        <begin position="59"/>
        <end position="77"/>
    </location>
</feature>
<dbReference type="InterPro" id="IPR006726">
    <property type="entry name" value="PHBA_efflux_AaeB/fusaric-R"/>
</dbReference>
<dbReference type="PANTHER" id="PTHR30509">
    <property type="entry name" value="P-HYDROXYBENZOIC ACID EFFLUX PUMP SUBUNIT-RELATED"/>
    <property type="match status" value="1"/>
</dbReference>
<feature type="region of interest" description="Disordered" evidence="7">
    <location>
        <begin position="279"/>
        <end position="302"/>
    </location>
</feature>
<dbReference type="PATRIC" id="fig|320778.3.peg.5041"/>
<dbReference type="OrthoDB" id="5750541at2"/>
<organism evidence="9 10">
    <name type="scientific">Photobacterium ganghwense</name>
    <dbReference type="NCBI Taxonomy" id="320778"/>
    <lineage>
        <taxon>Bacteria</taxon>
        <taxon>Pseudomonadati</taxon>
        <taxon>Pseudomonadota</taxon>
        <taxon>Gammaproteobacteria</taxon>
        <taxon>Vibrionales</taxon>
        <taxon>Vibrionaceae</taxon>
        <taxon>Photobacterium</taxon>
    </lineage>
</organism>
<sequence>MFFSERSKRPIKVASALTLAIVSALWLGWERPYWAAFAVFVMAATETTGHSLQKGRHRIMGTVLGMVAAFTLAGLFAQQQLPFLISYSLFTALCVYHQTNPKNGYVWTMTFMVASLILVMGKFSSDQTFNIAVLRLQETVLGVLSFTLVYSLLWPSSSRQVLTSTLQGYYATQATHLQAALEQLAETGTFSHSLSVGDSIKRLTRLEDLISAAQADSYHIASTKQLWQHYLAQMNQWALLCGHLSEASALLPTPLPESAQADIHDLLLRLEQRTRRAESLLSGGGAGVNPLPQQSTLSQQPQELSHHHGALRMLENVLTKIDRLHHEMLNTLEAIMLDKARAQPATKAKPAGWRFMPENAINALKITVILWICIVLWLYVPMPGGALIVLLGGILGSVILTLPFISTSVLLRSIMMWSGIMLAQYVFLMPLMSEVWQLGAFYFLNAFLIWYVFHQPQQIIQRLLGSQILAIMTSSAMQLNPVYDINLALLQLMLIAISMLVIFLVNHTLFPATAEHVLLRELKRFRLGLLHRLTVMSRAADKPQPTWLAFSQTPLRSATMAEVASTRVNWPAFPDVAPANIRQLIEESYTLCVHFHAFQDSYQTWLAHSRNTGIERLLKHTLEELASLLDTPLLNESQHDLSSVHTHHAEASAINEHEQKLDAMSDKLQQYLAGFDKHSVLQLTLTPAQADQSYQLLTSLLLLAKSMRKISHYTHISQLNQLKLSPFSL</sequence>
<dbReference type="STRING" id="320778.ABT57_23575"/>
<evidence type="ECO:0000313" key="10">
    <source>
        <dbReference type="Proteomes" id="UP000035909"/>
    </source>
</evidence>
<feature type="transmembrane region" description="Helical" evidence="8">
    <location>
        <begin position="485"/>
        <end position="505"/>
    </location>
</feature>
<evidence type="ECO:0000256" key="7">
    <source>
        <dbReference type="SAM" id="MobiDB-lite"/>
    </source>
</evidence>
<evidence type="ECO:0000256" key="6">
    <source>
        <dbReference type="ARBA" id="ARBA00023136"/>
    </source>
</evidence>
<feature type="transmembrane region" description="Helical" evidence="8">
    <location>
        <begin position="12"/>
        <end position="29"/>
    </location>
</feature>
<keyword evidence="10" id="KW-1185">Reference proteome</keyword>
<dbReference type="Proteomes" id="UP000035909">
    <property type="component" value="Unassembled WGS sequence"/>
</dbReference>
<feature type="transmembrane region" description="Helical" evidence="8">
    <location>
        <begin position="106"/>
        <end position="124"/>
    </location>
</feature>
<comment type="subcellular location">
    <subcellularLocation>
        <location evidence="1">Cell membrane</location>
        <topology evidence="1">Multi-pass membrane protein</topology>
    </subcellularLocation>
</comment>
<protein>
    <recommendedName>
        <fullName evidence="11">Fusaric acid resistance protein</fullName>
    </recommendedName>
</protein>
<evidence type="ECO:0008006" key="11">
    <source>
        <dbReference type="Google" id="ProtNLM"/>
    </source>
</evidence>
<feature type="transmembrane region" description="Helical" evidence="8">
    <location>
        <begin position="363"/>
        <end position="380"/>
    </location>
</feature>
<feature type="transmembrane region" description="Helical" evidence="8">
    <location>
        <begin position="409"/>
        <end position="429"/>
    </location>
</feature>
<feature type="compositionally biased region" description="Low complexity" evidence="7">
    <location>
        <begin position="290"/>
        <end position="302"/>
    </location>
</feature>
<dbReference type="GO" id="GO:0005886">
    <property type="term" value="C:plasma membrane"/>
    <property type="evidence" value="ECO:0007669"/>
    <property type="project" value="UniProtKB-SubCell"/>
</dbReference>
<feature type="transmembrane region" description="Helical" evidence="8">
    <location>
        <begin position="136"/>
        <end position="154"/>
    </location>
</feature>
<dbReference type="AlphaFoldDB" id="A0A0J1JQM6"/>
<name>A0A0J1JQM6_9GAMM</name>
<evidence type="ECO:0000256" key="2">
    <source>
        <dbReference type="ARBA" id="ARBA00022448"/>
    </source>
</evidence>
<feature type="transmembrane region" description="Helical" evidence="8">
    <location>
        <begin position="35"/>
        <end position="52"/>
    </location>
</feature>
<comment type="caution">
    <text evidence="9">The sequence shown here is derived from an EMBL/GenBank/DDBJ whole genome shotgun (WGS) entry which is preliminary data.</text>
</comment>
<reference evidence="9 10" key="1">
    <citation type="submission" date="2015-05" db="EMBL/GenBank/DDBJ databases">
        <title>Photobacterium galathea sp. nov.</title>
        <authorList>
            <person name="Machado H."/>
            <person name="Gram L."/>
        </authorList>
    </citation>
    <scope>NUCLEOTIDE SEQUENCE [LARGE SCALE GENOMIC DNA]</scope>
    <source>
        <strain evidence="9 10">DSM 22954</strain>
    </source>
</reference>
<accession>A0A0J1JQM6</accession>
<evidence type="ECO:0000313" key="9">
    <source>
        <dbReference type="EMBL" id="KLV04552.1"/>
    </source>
</evidence>
<keyword evidence="4 8" id="KW-0812">Transmembrane</keyword>
<dbReference type="EMBL" id="LDOU01000034">
    <property type="protein sequence ID" value="KLV04552.1"/>
    <property type="molecule type" value="Genomic_DNA"/>
</dbReference>
<evidence type="ECO:0000256" key="4">
    <source>
        <dbReference type="ARBA" id="ARBA00022692"/>
    </source>
</evidence>
<proteinExistence type="predicted"/>
<keyword evidence="3" id="KW-1003">Cell membrane</keyword>
<gene>
    <name evidence="9" type="ORF">ABT57_23575</name>
</gene>
<keyword evidence="6 8" id="KW-0472">Membrane</keyword>
<keyword evidence="5 8" id="KW-1133">Transmembrane helix</keyword>
<dbReference type="GO" id="GO:0022857">
    <property type="term" value="F:transmembrane transporter activity"/>
    <property type="evidence" value="ECO:0007669"/>
    <property type="project" value="InterPro"/>
</dbReference>
<evidence type="ECO:0000256" key="8">
    <source>
        <dbReference type="SAM" id="Phobius"/>
    </source>
</evidence>
<dbReference type="Pfam" id="PF04632">
    <property type="entry name" value="FUSC"/>
    <property type="match status" value="1"/>
</dbReference>
<keyword evidence="2" id="KW-0813">Transport</keyword>
<evidence type="ECO:0000256" key="3">
    <source>
        <dbReference type="ARBA" id="ARBA00022475"/>
    </source>
</evidence>
<dbReference type="PANTHER" id="PTHR30509:SF9">
    <property type="entry name" value="MULTIDRUG RESISTANCE PROTEIN MDTO"/>
    <property type="match status" value="1"/>
</dbReference>